<organism evidence="1 2">
    <name type="scientific">Exiguobacterium oxidotolerans</name>
    <dbReference type="NCBI Taxonomy" id="223958"/>
    <lineage>
        <taxon>Bacteria</taxon>
        <taxon>Bacillati</taxon>
        <taxon>Bacillota</taxon>
        <taxon>Bacilli</taxon>
        <taxon>Bacillales</taxon>
        <taxon>Bacillales Family XII. Incertae Sedis</taxon>
        <taxon>Exiguobacterium</taxon>
    </lineage>
</organism>
<dbReference type="EMBL" id="CABWKQ010000058">
    <property type="protein sequence ID" value="VWX38757.1"/>
    <property type="molecule type" value="Genomic_DNA"/>
</dbReference>
<reference evidence="1 2" key="1">
    <citation type="submission" date="2019-10" db="EMBL/GenBank/DDBJ databases">
        <authorList>
            <person name="Karimi E."/>
        </authorList>
    </citation>
    <scope>NUCLEOTIDE SEQUENCE [LARGE SCALE GENOMIC DNA]</scope>
    <source>
        <strain evidence="1">Exiguobacterium sp. 9Y</strain>
    </source>
</reference>
<dbReference type="RefSeq" id="WP_029333551.1">
    <property type="nucleotide sequence ID" value="NZ_LR732308.1"/>
</dbReference>
<proteinExistence type="predicted"/>
<name>A0A653IIA5_9BACL</name>
<evidence type="ECO:0000313" key="1">
    <source>
        <dbReference type="EMBL" id="VWX38757.1"/>
    </source>
</evidence>
<keyword evidence="2" id="KW-1185">Reference proteome</keyword>
<dbReference type="Proteomes" id="UP000439752">
    <property type="component" value="Unassembled WGS sequence"/>
</dbReference>
<evidence type="ECO:0000313" key="2">
    <source>
        <dbReference type="Proteomes" id="UP000439752"/>
    </source>
</evidence>
<accession>A0A653IIA5</accession>
<dbReference type="AlphaFoldDB" id="A0A653IIA5"/>
<protein>
    <submittedName>
        <fullName evidence="1">Uncharacterized protein</fullName>
    </submittedName>
</protein>
<gene>
    <name evidence="1" type="ORF">EXIGUO9Y_80085</name>
</gene>
<sequence length="127" mass="14553">MILRHYTHRQFLPAIVARGGISTNLHTESPHSGYLLFELNPTTDQLKQTVHQFYSGSEHPWDETDTVTLDFDFVKLQAAGIEVHKTLHHFADGLAPNQPTDSFRFVQSFLSLGYLTEASREQLSEYY</sequence>